<name>A0A4Y2R1H1_ARAVE</name>
<dbReference type="AlphaFoldDB" id="A0A4Y2R1H1"/>
<accession>A0A4Y2R1H1</accession>
<sequence length="29" mass="3419">MRIETQKQTLAAREESIKKLMEMLQNKGI</sequence>
<dbReference type="Pfam" id="PF10174">
    <property type="entry name" value="Cast"/>
    <property type="match status" value="1"/>
</dbReference>
<gene>
    <name evidence="3" type="ORF">AVEN_176708_1</name>
    <name evidence="5" type="ORF">AVEN_206011_1</name>
    <name evidence="2" type="ORF">AVEN_252968_1</name>
    <name evidence="4" type="ORF">AVEN_83525_1</name>
    <name evidence="1" type="ORF">AVEN_98_1</name>
</gene>
<dbReference type="InterPro" id="IPR019323">
    <property type="entry name" value="ELKS/CAST"/>
</dbReference>
<proteinExistence type="predicted"/>
<dbReference type="EMBL" id="BGPR01236947">
    <property type="protein sequence ID" value="GBL96105.1"/>
    <property type="molecule type" value="Genomic_DNA"/>
</dbReference>
<dbReference type="EMBL" id="BGPR01224640">
    <property type="protein sequence ID" value="GBN69462.1"/>
    <property type="molecule type" value="Genomic_DNA"/>
</dbReference>
<organism evidence="5 6">
    <name type="scientific">Araneus ventricosus</name>
    <name type="common">Orbweaver spider</name>
    <name type="synonym">Epeira ventricosa</name>
    <dbReference type="NCBI Taxonomy" id="182803"/>
    <lineage>
        <taxon>Eukaryota</taxon>
        <taxon>Metazoa</taxon>
        <taxon>Ecdysozoa</taxon>
        <taxon>Arthropoda</taxon>
        <taxon>Chelicerata</taxon>
        <taxon>Arachnida</taxon>
        <taxon>Araneae</taxon>
        <taxon>Araneomorphae</taxon>
        <taxon>Entelegynae</taxon>
        <taxon>Araneoidea</taxon>
        <taxon>Araneidae</taxon>
        <taxon>Araneus</taxon>
    </lineage>
</organism>
<feature type="non-terminal residue" evidence="5">
    <location>
        <position position="29"/>
    </location>
</feature>
<evidence type="ECO:0000313" key="5">
    <source>
        <dbReference type="EMBL" id="GBN69462.1"/>
    </source>
</evidence>
<reference evidence="5 6" key="1">
    <citation type="journal article" date="2019" name="Sci. Rep.">
        <title>Orb-weaving spider Araneus ventricosus genome elucidates the spidroin gene catalogue.</title>
        <authorList>
            <person name="Kono N."/>
            <person name="Nakamura H."/>
            <person name="Ohtoshi R."/>
            <person name="Moran D.A.P."/>
            <person name="Shinohara A."/>
            <person name="Yoshida Y."/>
            <person name="Fujiwara M."/>
            <person name="Mori M."/>
            <person name="Tomita M."/>
            <person name="Arakawa K."/>
        </authorList>
    </citation>
    <scope>NUCLEOTIDE SEQUENCE [LARGE SCALE GENOMIC DNA]</scope>
</reference>
<dbReference type="Proteomes" id="UP000499080">
    <property type="component" value="Unassembled WGS sequence"/>
</dbReference>
<evidence type="ECO:0000313" key="3">
    <source>
        <dbReference type="EMBL" id="GBL96300.1"/>
    </source>
</evidence>
<dbReference type="EMBL" id="BGPR01224610">
    <property type="protein sequence ID" value="GBN69418.1"/>
    <property type="molecule type" value="Genomic_DNA"/>
</dbReference>
<evidence type="ECO:0000313" key="6">
    <source>
        <dbReference type="Proteomes" id="UP000499080"/>
    </source>
</evidence>
<keyword evidence="6" id="KW-1185">Reference proteome</keyword>
<protein>
    <submittedName>
        <fullName evidence="5">Uncharacterized protein</fullName>
    </submittedName>
</protein>
<dbReference type="EMBL" id="BGPR01236930">
    <property type="protein sequence ID" value="GBL96053.1"/>
    <property type="molecule type" value="Genomic_DNA"/>
</dbReference>
<evidence type="ECO:0000313" key="2">
    <source>
        <dbReference type="EMBL" id="GBL96105.1"/>
    </source>
</evidence>
<dbReference type="EMBL" id="BGPR01237001">
    <property type="protein sequence ID" value="GBL96300.1"/>
    <property type="molecule type" value="Genomic_DNA"/>
</dbReference>
<evidence type="ECO:0000313" key="4">
    <source>
        <dbReference type="EMBL" id="GBN69418.1"/>
    </source>
</evidence>
<comment type="caution">
    <text evidence="5">The sequence shown here is derived from an EMBL/GenBank/DDBJ whole genome shotgun (WGS) entry which is preliminary data.</text>
</comment>
<evidence type="ECO:0000313" key="1">
    <source>
        <dbReference type="EMBL" id="GBL96053.1"/>
    </source>
</evidence>